<name>A0A8K0SNG5_9HYPO</name>
<feature type="region of interest" description="Disordered" evidence="1">
    <location>
        <begin position="1"/>
        <end position="43"/>
    </location>
</feature>
<dbReference type="Proteomes" id="UP000813444">
    <property type="component" value="Unassembled WGS sequence"/>
</dbReference>
<dbReference type="InterPro" id="IPR010721">
    <property type="entry name" value="UstE-like"/>
</dbReference>
<dbReference type="PANTHER" id="PTHR32251">
    <property type="entry name" value="3-OXO-5-ALPHA-STEROID 4-DEHYDROGENASE"/>
    <property type="match status" value="1"/>
</dbReference>
<dbReference type="Gene3D" id="1.20.120.1630">
    <property type="match status" value="1"/>
</dbReference>
<dbReference type="PANTHER" id="PTHR32251:SF15">
    <property type="entry name" value="3-OXO-5-ALPHA-STEROID 4-DEHYDROGENASE (DUF1295)"/>
    <property type="match status" value="1"/>
</dbReference>
<dbReference type="AlphaFoldDB" id="A0A8K0SNG5"/>
<evidence type="ECO:0000313" key="3">
    <source>
        <dbReference type="Proteomes" id="UP000813444"/>
    </source>
</evidence>
<reference evidence="2" key="1">
    <citation type="journal article" date="2021" name="Nat. Commun.">
        <title>Genetic determinants of endophytism in the Arabidopsis root mycobiome.</title>
        <authorList>
            <person name="Mesny F."/>
            <person name="Miyauchi S."/>
            <person name="Thiergart T."/>
            <person name="Pickel B."/>
            <person name="Atanasova L."/>
            <person name="Karlsson M."/>
            <person name="Huettel B."/>
            <person name="Barry K.W."/>
            <person name="Haridas S."/>
            <person name="Chen C."/>
            <person name="Bauer D."/>
            <person name="Andreopoulos W."/>
            <person name="Pangilinan J."/>
            <person name="LaButti K."/>
            <person name="Riley R."/>
            <person name="Lipzen A."/>
            <person name="Clum A."/>
            <person name="Drula E."/>
            <person name="Henrissat B."/>
            <person name="Kohler A."/>
            <person name="Grigoriev I.V."/>
            <person name="Martin F.M."/>
            <person name="Hacquard S."/>
        </authorList>
    </citation>
    <scope>NUCLEOTIDE SEQUENCE</scope>
    <source>
        <strain evidence="2">MPI-CAGE-CH-0235</strain>
    </source>
</reference>
<comment type="caution">
    <text evidence="2">The sequence shown here is derived from an EMBL/GenBank/DDBJ whole genome shotgun (WGS) entry which is preliminary data.</text>
</comment>
<dbReference type="OrthoDB" id="67965at2759"/>
<feature type="compositionally biased region" description="Basic and acidic residues" evidence="1">
    <location>
        <begin position="7"/>
        <end position="17"/>
    </location>
</feature>
<organism evidence="2 3">
    <name type="scientific">Stachybotrys elegans</name>
    <dbReference type="NCBI Taxonomy" id="80388"/>
    <lineage>
        <taxon>Eukaryota</taxon>
        <taxon>Fungi</taxon>
        <taxon>Dikarya</taxon>
        <taxon>Ascomycota</taxon>
        <taxon>Pezizomycotina</taxon>
        <taxon>Sordariomycetes</taxon>
        <taxon>Hypocreomycetidae</taxon>
        <taxon>Hypocreales</taxon>
        <taxon>Stachybotryaceae</taxon>
        <taxon>Stachybotrys</taxon>
    </lineage>
</organism>
<keyword evidence="3" id="KW-1185">Reference proteome</keyword>
<evidence type="ECO:0008006" key="4">
    <source>
        <dbReference type="Google" id="ProtNLM"/>
    </source>
</evidence>
<evidence type="ECO:0000256" key="1">
    <source>
        <dbReference type="SAM" id="MobiDB-lite"/>
    </source>
</evidence>
<accession>A0A8K0SNG5</accession>
<dbReference type="EMBL" id="JAGPNK010000010">
    <property type="protein sequence ID" value="KAH7312538.1"/>
    <property type="molecule type" value="Genomic_DNA"/>
</dbReference>
<evidence type="ECO:0000313" key="2">
    <source>
        <dbReference type="EMBL" id="KAH7312538.1"/>
    </source>
</evidence>
<proteinExistence type="predicted"/>
<dbReference type="GO" id="GO:0016020">
    <property type="term" value="C:membrane"/>
    <property type="evidence" value="ECO:0007669"/>
    <property type="project" value="TreeGrafter"/>
</dbReference>
<gene>
    <name evidence="2" type="ORF">B0I35DRAFT_437249</name>
</gene>
<dbReference type="Pfam" id="PF06966">
    <property type="entry name" value="DUF1295"/>
    <property type="match status" value="1"/>
</dbReference>
<protein>
    <recommendedName>
        <fullName evidence="4">Steroid 5-alpha reductase C-terminal domain-containing protein</fullName>
    </recommendedName>
</protein>
<sequence length="330" mass="36049">MASSGAEQDRYASHFDSGKLPSARLPARSGAEQDIYGSHLDPNGKLPSVRDLAAKVTQTSGAEQDVYGGWFGGRRIPVDNVTSQLPQGSGAEQDRLGAHFEPGRSSVNPTAIGLLQSSILPSFGLHAGLGALAYGVSRYTDTAEGKDWLWPAGMTANAWWSAIGSRVVYDGLSIPQAWSTLNYSEKLLLTGVSAWGLRLFYRIASRRVKRGSDDPRYAEAKKDPKFWNKAFFSLFLPEAVAQTLISLPFTLPFRATVHSAIVSPPVEDASLFHNLAVFFFSAGFALEVIADSQLESQKKRNPEALNRDGVWSIVRHPKYVHHLAYNLPSD</sequence>